<dbReference type="AlphaFoldDB" id="A0A0V0Y4R3"/>
<evidence type="ECO:0000313" key="2">
    <source>
        <dbReference type="EMBL" id="KRX95387.1"/>
    </source>
</evidence>
<comment type="caution">
    <text evidence="1">The sequence shown here is derived from an EMBL/GenBank/DDBJ whole genome shotgun (WGS) entry which is preliminary data.</text>
</comment>
<gene>
    <name evidence="2" type="ORF">T4E_7049</name>
    <name evidence="1" type="ORF">T4E_7935</name>
</gene>
<dbReference type="EMBL" id="JYDU01000057">
    <property type="protein sequence ID" value="KRX95387.1"/>
    <property type="molecule type" value="Genomic_DNA"/>
</dbReference>
<reference evidence="1 3" key="1">
    <citation type="submission" date="2015-01" db="EMBL/GenBank/DDBJ databases">
        <title>Evolution of Trichinella species and genotypes.</title>
        <authorList>
            <person name="Korhonen P.K."/>
            <person name="Edoardo P."/>
            <person name="Giuseppe L.R."/>
            <person name="Gasser R.B."/>
        </authorList>
    </citation>
    <scope>NUCLEOTIDE SEQUENCE [LARGE SCALE GENOMIC DNA]</scope>
    <source>
        <strain evidence="1">ISS141</strain>
    </source>
</reference>
<organism evidence="1 3">
    <name type="scientific">Trichinella pseudospiralis</name>
    <name type="common">Parasitic roundworm</name>
    <dbReference type="NCBI Taxonomy" id="6337"/>
    <lineage>
        <taxon>Eukaryota</taxon>
        <taxon>Metazoa</taxon>
        <taxon>Ecdysozoa</taxon>
        <taxon>Nematoda</taxon>
        <taxon>Enoplea</taxon>
        <taxon>Dorylaimia</taxon>
        <taxon>Trichinellida</taxon>
        <taxon>Trichinellidae</taxon>
        <taxon>Trichinella</taxon>
    </lineage>
</organism>
<dbReference type="Proteomes" id="UP000054815">
    <property type="component" value="Unassembled WGS sequence"/>
</dbReference>
<evidence type="ECO:0000313" key="1">
    <source>
        <dbReference type="EMBL" id="KRX95366.1"/>
    </source>
</evidence>
<protein>
    <submittedName>
        <fullName evidence="1">Uncharacterized protein</fullName>
    </submittedName>
</protein>
<dbReference type="EMBL" id="JYDU01000057">
    <property type="protein sequence ID" value="KRX95366.1"/>
    <property type="molecule type" value="Genomic_DNA"/>
</dbReference>
<evidence type="ECO:0000313" key="3">
    <source>
        <dbReference type="Proteomes" id="UP000054815"/>
    </source>
</evidence>
<accession>A0A0V0Y4R3</accession>
<name>A0A0V0Y4R3_TRIPS</name>
<proteinExistence type="predicted"/>
<sequence>MCIRDRFQDSAMTLANQRKKRCWTRHMSSVLLRQRKQ</sequence>